<dbReference type="Proteomes" id="UP000076858">
    <property type="component" value="Unassembled WGS sequence"/>
</dbReference>
<evidence type="ECO:0000256" key="1">
    <source>
        <dbReference type="SAM" id="MobiDB-lite"/>
    </source>
</evidence>
<keyword evidence="3" id="KW-1185">Reference proteome</keyword>
<comment type="caution">
    <text evidence="2">The sequence shown here is derived from an EMBL/GenBank/DDBJ whole genome shotgun (WGS) entry which is preliminary data.</text>
</comment>
<dbReference type="EMBL" id="LRGB01001363">
    <property type="protein sequence ID" value="KZS12163.1"/>
    <property type="molecule type" value="Genomic_DNA"/>
</dbReference>
<name>A0A164VBN5_9CRUS</name>
<feature type="compositionally biased region" description="Low complexity" evidence="1">
    <location>
        <begin position="305"/>
        <end position="314"/>
    </location>
</feature>
<feature type="compositionally biased region" description="Polar residues" evidence="1">
    <location>
        <begin position="248"/>
        <end position="268"/>
    </location>
</feature>
<dbReference type="OrthoDB" id="4748970at2759"/>
<feature type="region of interest" description="Disordered" evidence="1">
    <location>
        <begin position="159"/>
        <end position="183"/>
    </location>
</feature>
<feature type="compositionally biased region" description="Low complexity" evidence="1">
    <location>
        <begin position="161"/>
        <end position="181"/>
    </location>
</feature>
<sequence length="413" mass="45161">MWQDIESVLLDEGPNACAATAGHPSGGDPLAYHHYHAIHHPIAAHQMSLVHPGFQQHPINHQGATYADVMTGEPVIKNEPVDLISQQTDETSGSYNFGNNAASHHLQYHVQQHHYYPSSSLHHQASPSAEHGGYASRSSTARDCLYQPAASNHHVIHNRASSNPSISSPSPSPNSSNSNSSYAGFGHHHPSAYAYGPVAVPMAVPMAHNGLHHQQGVLAASHHHLTASAGRFVHHHPFGRHHPPGTRVSVSTPPCSPQVTAETLNSSAVHHHNQMQLHHHHHHHHSHLLHPSTSQQQPPPPPPTGQTSAGPAGPLIKSKRACSNSHDYEFNKGSRWEKENATKSELDFESGKAHTSAMKTIHAVCMSLEQRNLCQIKMNATLSIEEVPRLGRFLELRFWCNLGKLVCQLEQLN</sequence>
<feature type="region of interest" description="Disordered" evidence="1">
    <location>
        <begin position="116"/>
        <end position="140"/>
    </location>
</feature>
<accession>A0A164VBN5</accession>
<feature type="compositionally biased region" description="Basic residues" evidence="1">
    <location>
        <begin position="234"/>
        <end position="244"/>
    </location>
</feature>
<feature type="region of interest" description="Disordered" evidence="1">
    <location>
        <begin position="234"/>
        <end position="321"/>
    </location>
</feature>
<gene>
    <name evidence="2" type="ORF">APZ42_022944</name>
</gene>
<organism evidence="2 3">
    <name type="scientific">Daphnia magna</name>
    <dbReference type="NCBI Taxonomy" id="35525"/>
    <lineage>
        <taxon>Eukaryota</taxon>
        <taxon>Metazoa</taxon>
        <taxon>Ecdysozoa</taxon>
        <taxon>Arthropoda</taxon>
        <taxon>Crustacea</taxon>
        <taxon>Branchiopoda</taxon>
        <taxon>Diplostraca</taxon>
        <taxon>Cladocera</taxon>
        <taxon>Anomopoda</taxon>
        <taxon>Daphniidae</taxon>
        <taxon>Daphnia</taxon>
    </lineage>
</organism>
<feature type="compositionally biased region" description="Basic residues" evidence="1">
    <location>
        <begin position="269"/>
        <end position="288"/>
    </location>
</feature>
<dbReference type="AlphaFoldDB" id="A0A164VBN5"/>
<evidence type="ECO:0000313" key="3">
    <source>
        <dbReference type="Proteomes" id="UP000076858"/>
    </source>
</evidence>
<protein>
    <submittedName>
        <fullName evidence="2">Uncharacterized protein</fullName>
    </submittedName>
</protein>
<reference evidence="2 3" key="1">
    <citation type="submission" date="2016-03" db="EMBL/GenBank/DDBJ databases">
        <title>EvidentialGene: Evidence-directed Construction of Genes on Genomes.</title>
        <authorList>
            <person name="Gilbert D.G."/>
            <person name="Choi J.-H."/>
            <person name="Mockaitis K."/>
            <person name="Colbourne J."/>
            <person name="Pfrender M."/>
        </authorList>
    </citation>
    <scope>NUCLEOTIDE SEQUENCE [LARGE SCALE GENOMIC DNA]</scope>
    <source>
        <strain evidence="2 3">Xinb3</strain>
        <tissue evidence="2">Complete organism</tissue>
    </source>
</reference>
<evidence type="ECO:0000313" key="2">
    <source>
        <dbReference type="EMBL" id="KZS12163.1"/>
    </source>
</evidence>
<proteinExistence type="predicted"/>